<dbReference type="CDD" id="cd03801">
    <property type="entry name" value="GT4_PimA-like"/>
    <property type="match status" value="1"/>
</dbReference>
<dbReference type="PANTHER" id="PTHR45947">
    <property type="entry name" value="SULFOQUINOVOSYL TRANSFERASE SQD2"/>
    <property type="match status" value="1"/>
</dbReference>
<comment type="caution">
    <text evidence="2">The sequence shown here is derived from an EMBL/GenBank/DDBJ whole genome shotgun (WGS) entry which is preliminary data.</text>
</comment>
<sequence length="408" mass="48004">MKTILITAYAVNPYIGSEDTMGWHMLLQAARFNYVIAVTRRNNRLPIERYLQEHPEERVLLRNIRFLYFDWPTWITRWEKGPLLKMWYYYVWQLTLIPWLWMERDGFDIVHNLNVSNDWTPTFLWMLGKPLVWGQIGHQPQIPRQFLLPVYGWRAYLKDRAGWSIKQLCWHADPFLWLARKKAARIICMNSEAAKRLHLKNNFILHPSVATDETIYKEGEKDKFRVLSVGRFVPVKGFDLTIKSFAQFYHNLSNAHQQRVQLVLAGSGPLKSFLQGLVKKEKIEQAVVFIEWMPREKVAALYRLAAAFLFPSHEAAGRVVPEAMSYNLPVVCLQNCGAGEFIHPQSTLSVPVGGYDATVANLAAKLQELYFRPALYHRERYLSMHRYWQLFRWNVRGEMLRQLYEEVG</sequence>
<reference evidence="2 3" key="2">
    <citation type="submission" date="2019-09" db="EMBL/GenBank/DDBJ databases">
        <authorList>
            <person name="Jin C."/>
        </authorList>
    </citation>
    <scope>NUCLEOTIDE SEQUENCE [LARGE SCALE GENOMIC DNA]</scope>
    <source>
        <strain evidence="2 3">BN140078</strain>
    </source>
</reference>
<name>A0A5B2VS44_9BACT</name>
<keyword evidence="3" id="KW-1185">Reference proteome</keyword>
<keyword evidence="2" id="KW-0808">Transferase</keyword>
<dbReference type="InterPro" id="IPR001296">
    <property type="entry name" value="Glyco_trans_1"/>
</dbReference>
<gene>
    <name evidence="2" type="ORF">F0L74_08590</name>
</gene>
<accession>A0A5B2VS44</accession>
<protein>
    <submittedName>
        <fullName evidence="2">Glycosyltransferase family 4 protein</fullName>
    </submittedName>
</protein>
<dbReference type="Proteomes" id="UP000324611">
    <property type="component" value="Unassembled WGS sequence"/>
</dbReference>
<feature type="domain" description="Glycosyl transferase family 1" evidence="1">
    <location>
        <begin position="218"/>
        <end position="349"/>
    </location>
</feature>
<dbReference type="AlphaFoldDB" id="A0A5B2VS44"/>
<dbReference type="GO" id="GO:0016757">
    <property type="term" value="F:glycosyltransferase activity"/>
    <property type="evidence" value="ECO:0007669"/>
    <property type="project" value="InterPro"/>
</dbReference>
<evidence type="ECO:0000259" key="1">
    <source>
        <dbReference type="Pfam" id="PF00534"/>
    </source>
</evidence>
<evidence type="ECO:0000313" key="3">
    <source>
        <dbReference type="Proteomes" id="UP000324611"/>
    </source>
</evidence>
<dbReference type="RefSeq" id="WP_149837455.1">
    <property type="nucleotide sequence ID" value="NZ_VUOC01000002.1"/>
</dbReference>
<dbReference type="PANTHER" id="PTHR45947:SF3">
    <property type="entry name" value="SULFOQUINOVOSYL TRANSFERASE SQD2"/>
    <property type="match status" value="1"/>
</dbReference>
<dbReference type="Gene3D" id="3.40.50.2000">
    <property type="entry name" value="Glycogen Phosphorylase B"/>
    <property type="match status" value="1"/>
</dbReference>
<organism evidence="2 3">
    <name type="scientific">Chitinophaga agrisoli</name>
    <dbReference type="NCBI Taxonomy" id="2607653"/>
    <lineage>
        <taxon>Bacteria</taxon>
        <taxon>Pseudomonadati</taxon>
        <taxon>Bacteroidota</taxon>
        <taxon>Chitinophagia</taxon>
        <taxon>Chitinophagales</taxon>
        <taxon>Chitinophagaceae</taxon>
        <taxon>Chitinophaga</taxon>
    </lineage>
</organism>
<dbReference type="EMBL" id="VUOC01000002">
    <property type="protein sequence ID" value="KAA2242583.1"/>
    <property type="molecule type" value="Genomic_DNA"/>
</dbReference>
<dbReference type="SUPFAM" id="SSF53756">
    <property type="entry name" value="UDP-Glycosyltransferase/glycogen phosphorylase"/>
    <property type="match status" value="1"/>
</dbReference>
<dbReference type="InterPro" id="IPR050194">
    <property type="entry name" value="Glycosyltransferase_grp1"/>
</dbReference>
<evidence type="ECO:0000313" key="2">
    <source>
        <dbReference type="EMBL" id="KAA2242583.1"/>
    </source>
</evidence>
<proteinExistence type="predicted"/>
<reference evidence="2 3" key="1">
    <citation type="submission" date="2019-09" db="EMBL/GenBank/DDBJ databases">
        <title>Chitinophaga ginsengihumi sp. nov., isolated from soil of ginseng rhizosphere.</title>
        <authorList>
            <person name="Lee J."/>
        </authorList>
    </citation>
    <scope>NUCLEOTIDE SEQUENCE [LARGE SCALE GENOMIC DNA]</scope>
    <source>
        <strain evidence="2 3">BN140078</strain>
    </source>
</reference>
<dbReference type="Pfam" id="PF00534">
    <property type="entry name" value="Glycos_transf_1"/>
    <property type="match status" value="1"/>
</dbReference>